<evidence type="ECO:0000256" key="3">
    <source>
        <dbReference type="ARBA" id="ARBA00022723"/>
    </source>
</evidence>
<dbReference type="PANTHER" id="PTHR33938">
    <property type="entry name" value="FERULOYL ESTERASE B-RELATED"/>
    <property type="match status" value="1"/>
</dbReference>
<keyword evidence="11" id="KW-1185">Reference proteome</keyword>
<keyword evidence="6" id="KW-0106">Calcium</keyword>
<dbReference type="InterPro" id="IPR029058">
    <property type="entry name" value="AB_hydrolase_fold"/>
</dbReference>
<reference evidence="10 11" key="1">
    <citation type="journal article" date="2024" name="Commun. Biol.">
        <title>Comparative genomic analysis of thermophilic fungi reveals convergent evolutionary adaptations and gene losses.</title>
        <authorList>
            <person name="Steindorff A.S."/>
            <person name="Aguilar-Pontes M.V."/>
            <person name="Robinson A.J."/>
            <person name="Andreopoulos B."/>
            <person name="LaButti K."/>
            <person name="Kuo A."/>
            <person name="Mondo S."/>
            <person name="Riley R."/>
            <person name="Otillar R."/>
            <person name="Haridas S."/>
            <person name="Lipzen A."/>
            <person name="Grimwood J."/>
            <person name="Schmutz J."/>
            <person name="Clum A."/>
            <person name="Reid I.D."/>
            <person name="Moisan M.C."/>
            <person name="Butler G."/>
            <person name="Nguyen T.T.M."/>
            <person name="Dewar K."/>
            <person name="Conant G."/>
            <person name="Drula E."/>
            <person name="Henrissat B."/>
            <person name="Hansel C."/>
            <person name="Singer S."/>
            <person name="Hutchinson M.I."/>
            <person name="de Vries R.P."/>
            <person name="Natvig D.O."/>
            <person name="Powell A.J."/>
            <person name="Tsang A."/>
            <person name="Grigoriev I.V."/>
        </authorList>
    </citation>
    <scope>NUCLEOTIDE SEQUENCE [LARGE SCALE GENOMIC DNA]</scope>
    <source>
        <strain evidence="10 11">ATCC 22073</strain>
    </source>
</reference>
<evidence type="ECO:0000256" key="5">
    <source>
        <dbReference type="ARBA" id="ARBA00022801"/>
    </source>
</evidence>
<sequence>MLFSPSAFAAAAAMFFAFSSDAFAVRFPSFHRDRHVSSQLSPPPPPPPPPGVAPLAPTPHLPCEPSTFFAALDSPEHAITIENATVVPAGGEAGEVEGANPAYKTNPTDLPALCAVTVKVASSTGGGGRSSYRFGVFLPEAWDRRLLVVGNGGWAGGVNWLDMAVGVRSGMAALSTDTGHNSTSTNSTWARGNPEAKADWGWRAMHGSTVLGKRLVAAYYAPAGQTLARTYYSGCSTGGRQGLKELQLFPGSFDGALIGAPAWWVTHLNPYIAQVGVYNHLPEDGPQKLTPHNLTVLAEEVVRQCDAADGVADGIVGSPEACAPDLRRLLCPEEGGEDAPTDGCLNAAQLETVRKIYSDWYLPGHDGHGGHDGNRTLLHPGLTVSSEKQWTYLVNGTEPSPYGVGYARDFLFDDPDWDWRTFDADVVRTAEARNPGDATADDHAALARVRDRGGKIILYHGMADGLVPTKGTELFYARTAAALAGAAAAAAAGAGDDGAGGIDDFLRLFLVPGLQHCWNTAVDAPWNFGAAFQAGFMGSGVAPVPGFDDARHNALKALIEWVERGAAVDSIVATAWNELKDPASGVKRQRPVCAWPRRAVWDGEGDVNAAESWSCVAVR</sequence>
<evidence type="ECO:0000256" key="8">
    <source>
        <dbReference type="RuleBase" id="RU361238"/>
    </source>
</evidence>
<dbReference type="GeneID" id="98124097"/>
<protein>
    <recommendedName>
        <fullName evidence="8">Carboxylic ester hydrolase</fullName>
        <ecNumber evidence="8">3.1.1.-</ecNumber>
    </recommendedName>
</protein>
<evidence type="ECO:0000256" key="2">
    <source>
        <dbReference type="ARBA" id="ARBA00022487"/>
    </source>
</evidence>
<evidence type="ECO:0000256" key="9">
    <source>
        <dbReference type="SAM" id="MobiDB-lite"/>
    </source>
</evidence>
<feature type="region of interest" description="Disordered" evidence="9">
    <location>
        <begin position="34"/>
        <end position="57"/>
    </location>
</feature>
<dbReference type="RefSeq" id="XP_070866989.1">
    <property type="nucleotide sequence ID" value="XM_071009453.1"/>
</dbReference>
<dbReference type="InterPro" id="IPR011118">
    <property type="entry name" value="Tannase/feruloyl_esterase"/>
</dbReference>
<keyword evidence="7" id="KW-1015">Disulfide bond</keyword>
<dbReference type="SUPFAM" id="SSF53474">
    <property type="entry name" value="alpha/beta-Hydrolases"/>
    <property type="match status" value="1"/>
</dbReference>
<keyword evidence="5 8" id="KW-0378">Hydrolase</keyword>
<comment type="caution">
    <text evidence="10">The sequence shown here is derived from an EMBL/GenBank/DDBJ whole genome shotgun (WGS) entry which is preliminary data.</text>
</comment>
<feature type="signal peptide" evidence="8">
    <location>
        <begin position="1"/>
        <end position="24"/>
    </location>
</feature>
<dbReference type="Proteomes" id="UP001600064">
    <property type="component" value="Unassembled WGS sequence"/>
</dbReference>
<proteinExistence type="inferred from homology"/>
<evidence type="ECO:0000313" key="11">
    <source>
        <dbReference type="Proteomes" id="UP001600064"/>
    </source>
</evidence>
<dbReference type="PANTHER" id="PTHR33938:SF2">
    <property type="entry name" value="CARBOXYLIC ESTER HYDROLASE"/>
    <property type="match status" value="1"/>
</dbReference>
<evidence type="ECO:0000256" key="1">
    <source>
        <dbReference type="ARBA" id="ARBA00006249"/>
    </source>
</evidence>
<evidence type="ECO:0000256" key="7">
    <source>
        <dbReference type="ARBA" id="ARBA00023157"/>
    </source>
</evidence>
<dbReference type="EMBL" id="JAZGUE010000003">
    <property type="protein sequence ID" value="KAL2268262.1"/>
    <property type="molecule type" value="Genomic_DNA"/>
</dbReference>
<evidence type="ECO:0000256" key="6">
    <source>
        <dbReference type="ARBA" id="ARBA00022837"/>
    </source>
</evidence>
<feature type="compositionally biased region" description="Pro residues" evidence="9">
    <location>
        <begin position="41"/>
        <end position="57"/>
    </location>
</feature>
<accession>A0ABR4DFA2</accession>
<keyword evidence="3" id="KW-0479">Metal-binding</keyword>
<gene>
    <name evidence="10" type="ORF">VTJ83DRAFT_3108</name>
</gene>
<feature type="chain" id="PRO_5044983061" description="Carboxylic ester hydrolase" evidence="8">
    <location>
        <begin position="25"/>
        <end position="619"/>
    </location>
</feature>
<name>A0ABR4DFA2_9PEZI</name>
<evidence type="ECO:0000256" key="4">
    <source>
        <dbReference type="ARBA" id="ARBA00022729"/>
    </source>
</evidence>
<keyword evidence="2" id="KW-0719">Serine esterase</keyword>
<comment type="similarity">
    <text evidence="1 8">Belongs to the tannase family.</text>
</comment>
<evidence type="ECO:0000313" key="10">
    <source>
        <dbReference type="EMBL" id="KAL2268262.1"/>
    </source>
</evidence>
<dbReference type="EC" id="3.1.1.-" evidence="8"/>
<organism evidence="10 11">
    <name type="scientific">Remersonia thermophila</name>
    <dbReference type="NCBI Taxonomy" id="72144"/>
    <lineage>
        <taxon>Eukaryota</taxon>
        <taxon>Fungi</taxon>
        <taxon>Dikarya</taxon>
        <taxon>Ascomycota</taxon>
        <taxon>Pezizomycotina</taxon>
        <taxon>Sordariomycetes</taxon>
        <taxon>Sordariomycetidae</taxon>
        <taxon>Sordariales</taxon>
        <taxon>Sordariales incertae sedis</taxon>
        <taxon>Remersonia</taxon>
    </lineage>
</organism>
<keyword evidence="4 8" id="KW-0732">Signal</keyword>
<dbReference type="Pfam" id="PF07519">
    <property type="entry name" value="Tannase"/>
    <property type="match status" value="1"/>
</dbReference>